<dbReference type="InterPro" id="IPR049278">
    <property type="entry name" value="MS_channel_C"/>
</dbReference>
<feature type="transmembrane region" description="Helical" evidence="8">
    <location>
        <begin position="442"/>
        <end position="465"/>
    </location>
</feature>
<accession>A0ABS5JZC5</accession>
<dbReference type="Gene3D" id="2.30.30.60">
    <property type="match status" value="1"/>
</dbReference>
<dbReference type="PANTHER" id="PTHR30347">
    <property type="entry name" value="POTASSIUM CHANNEL RELATED"/>
    <property type="match status" value="1"/>
</dbReference>
<feature type="transmembrane region" description="Helical" evidence="8">
    <location>
        <begin position="380"/>
        <end position="397"/>
    </location>
</feature>
<feature type="coiled-coil region" evidence="7">
    <location>
        <begin position="96"/>
        <end position="133"/>
    </location>
</feature>
<dbReference type="InterPro" id="IPR011014">
    <property type="entry name" value="MscS_channel_TM-2"/>
</dbReference>
<evidence type="ECO:0000313" key="13">
    <source>
        <dbReference type="Proteomes" id="UP000708576"/>
    </source>
</evidence>
<feature type="transmembrane region" description="Helical" evidence="8">
    <location>
        <begin position="257"/>
        <end position="278"/>
    </location>
</feature>
<keyword evidence="13" id="KW-1185">Reference proteome</keyword>
<evidence type="ECO:0000259" key="11">
    <source>
        <dbReference type="Pfam" id="PF21082"/>
    </source>
</evidence>
<feature type="transmembrane region" description="Helical" evidence="8">
    <location>
        <begin position="298"/>
        <end position="318"/>
    </location>
</feature>
<dbReference type="InterPro" id="IPR006685">
    <property type="entry name" value="MscS_channel_2nd"/>
</dbReference>
<sequence>MTKFYLLIVSIFLSVTTFSQVNLLEKDSVETEKGYFSTVNIGAETEKTQSFIRNVKGELEGLKDKDEIDSLAKDRLEKVKDYRNTYSYESFSNLDFRQTEELNDRLLNLKSNLEEARKELSATSTNLNIYKSKIQELIQKWNETHKIQKEQGSPDPVIKRIESNIADLQNLLSKVDQYNNSALTKQDEITGAILFIDEVLMNINNLLERLRTQIYSSDSPPLWSAFKNDKDSLSIKKRIINTLELRRSSIVSHKDSLIHSSLIYIIIFSLFISLFVFVKKKLNSNDELLESASIKLPYIFISKTISSSFLFSSLLLLIFFPDLTPEIKDVLKLLLIIPLLRILPFVWSQLPNRFFYLSALVFLFIVLTDLFSSFVILSRLLVLVNAVLCTFIFASVWKWLKQNIKVKTDEYKLFSKRILLVGLFSVSLSVIINVIGNNYLSIILFNGAIALVYGGLIIFSSVEVIKSIFELIVRHRILVDLNVFRNFPDEILKWSFKLLTYSAVIYWLIAAAKRYLIYSPIYEWISAILTSKLELESFSFSLGNIFSFVITLTVTIYISRFIRFILEDEVYTHFELPRGLGGAITMLVRLILLAFGFILAFGAAGIDISNITIIFGALGVGIGFGLQNIFNNLVSGLILAFERPIQVGDVLQISSLNLMGEVKEIGIRASVIRTFDGAEVIVPNGNLISNEMVNWTLSDRRRRQELLVGVSYGTDLKTVLGILDNVVTQQEGVMKNPSPFIIFKGFGDSSLDFRVMFWTHFDEGLKIKSEVGVAIDNAFKEANITIPFPQRDLHIYPVNKEADENDSLSN</sequence>
<dbReference type="InterPro" id="IPR052702">
    <property type="entry name" value="MscS-like_channel"/>
</dbReference>
<evidence type="ECO:0000256" key="9">
    <source>
        <dbReference type="SAM" id="SignalP"/>
    </source>
</evidence>
<evidence type="ECO:0000256" key="6">
    <source>
        <dbReference type="ARBA" id="ARBA00023136"/>
    </source>
</evidence>
<dbReference type="InterPro" id="IPR011066">
    <property type="entry name" value="MscS_channel_C_sf"/>
</dbReference>
<evidence type="ECO:0000256" key="7">
    <source>
        <dbReference type="SAM" id="Coils"/>
    </source>
</evidence>
<feature type="transmembrane region" description="Helical" evidence="8">
    <location>
        <begin position="579"/>
        <end position="602"/>
    </location>
</feature>
<dbReference type="SUPFAM" id="SSF82861">
    <property type="entry name" value="Mechanosensitive channel protein MscS (YggB), transmembrane region"/>
    <property type="match status" value="1"/>
</dbReference>
<protein>
    <submittedName>
        <fullName evidence="12">Mechanosensitive ion channel</fullName>
    </submittedName>
</protein>
<keyword evidence="9" id="KW-0732">Signal</keyword>
<dbReference type="InterPro" id="IPR023408">
    <property type="entry name" value="MscS_beta-dom_sf"/>
</dbReference>
<keyword evidence="3" id="KW-1003">Cell membrane</keyword>
<feature type="domain" description="Mechanosensitive ion channel MscS" evidence="10">
    <location>
        <begin position="628"/>
        <end position="696"/>
    </location>
</feature>
<evidence type="ECO:0000313" key="12">
    <source>
        <dbReference type="EMBL" id="MBS2099751.1"/>
    </source>
</evidence>
<dbReference type="SUPFAM" id="SSF82689">
    <property type="entry name" value="Mechanosensitive channel protein MscS (YggB), C-terminal domain"/>
    <property type="match status" value="1"/>
</dbReference>
<feature type="transmembrane region" description="Helical" evidence="8">
    <location>
        <begin position="354"/>
        <end position="374"/>
    </location>
</feature>
<dbReference type="Proteomes" id="UP000708576">
    <property type="component" value="Unassembled WGS sequence"/>
</dbReference>
<dbReference type="InterPro" id="IPR010920">
    <property type="entry name" value="LSM_dom_sf"/>
</dbReference>
<feature type="transmembrane region" description="Helical" evidence="8">
    <location>
        <begin position="608"/>
        <end position="626"/>
    </location>
</feature>
<dbReference type="Gene3D" id="1.10.287.1260">
    <property type="match status" value="1"/>
</dbReference>
<gene>
    <name evidence="12" type="ORF">KEM10_15765</name>
</gene>
<feature type="domain" description="Mechanosensitive ion channel MscS C-terminal" evidence="11">
    <location>
        <begin position="708"/>
        <end position="786"/>
    </location>
</feature>
<feature type="chain" id="PRO_5045128363" evidence="9">
    <location>
        <begin position="20"/>
        <end position="810"/>
    </location>
</feature>
<keyword evidence="7" id="KW-0175">Coiled coil</keyword>
<evidence type="ECO:0000256" key="8">
    <source>
        <dbReference type="SAM" id="Phobius"/>
    </source>
</evidence>
<proteinExistence type="inferred from homology"/>
<feature type="signal peptide" evidence="9">
    <location>
        <begin position="1"/>
        <end position="19"/>
    </location>
</feature>
<keyword evidence="4 8" id="KW-0812">Transmembrane</keyword>
<evidence type="ECO:0000256" key="4">
    <source>
        <dbReference type="ARBA" id="ARBA00022692"/>
    </source>
</evidence>
<dbReference type="PANTHER" id="PTHR30347:SF1">
    <property type="entry name" value="MECHANOSENSITIVE CHANNEL MSCK"/>
    <property type="match status" value="1"/>
</dbReference>
<dbReference type="SUPFAM" id="SSF50182">
    <property type="entry name" value="Sm-like ribonucleoproteins"/>
    <property type="match status" value="1"/>
</dbReference>
<feature type="transmembrane region" description="Helical" evidence="8">
    <location>
        <begin position="418"/>
        <end position="436"/>
    </location>
</feature>
<keyword evidence="5 8" id="KW-1133">Transmembrane helix</keyword>
<evidence type="ECO:0000256" key="1">
    <source>
        <dbReference type="ARBA" id="ARBA00004651"/>
    </source>
</evidence>
<organism evidence="12 13">
    <name type="scientific">Carboxylicivirga linearis</name>
    <dbReference type="NCBI Taxonomy" id="1628157"/>
    <lineage>
        <taxon>Bacteria</taxon>
        <taxon>Pseudomonadati</taxon>
        <taxon>Bacteroidota</taxon>
        <taxon>Bacteroidia</taxon>
        <taxon>Marinilabiliales</taxon>
        <taxon>Marinilabiliaceae</taxon>
        <taxon>Carboxylicivirga</taxon>
    </lineage>
</organism>
<dbReference type="RefSeq" id="WP_212216994.1">
    <property type="nucleotide sequence ID" value="NZ_JAGUCO010000014.1"/>
</dbReference>
<comment type="subcellular location">
    <subcellularLocation>
        <location evidence="1">Cell membrane</location>
        <topology evidence="1">Multi-pass membrane protein</topology>
    </subcellularLocation>
</comment>
<dbReference type="EMBL" id="JAGUCO010000014">
    <property type="protein sequence ID" value="MBS2099751.1"/>
    <property type="molecule type" value="Genomic_DNA"/>
</dbReference>
<evidence type="ECO:0000259" key="10">
    <source>
        <dbReference type="Pfam" id="PF00924"/>
    </source>
</evidence>
<comment type="caution">
    <text evidence="12">The sequence shown here is derived from an EMBL/GenBank/DDBJ whole genome shotgun (WGS) entry which is preliminary data.</text>
</comment>
<dbReference type="Pfam" id="PF00924">
    <property type="entry name" value="MS_channel_2nd"/>
    <property type="match status" value="1"/>
</dbReference>
<evidence type="ECO:0000256" key="3">
    <source>
        <dbReference type="ARBA" id="ARBA00022475"/>
    </source>
</evidence>
<dbReference type="Gene3D" id="3.30.70.100">
    <property type="match status" value="1"/>
</dbReference>
<dbReference type="Pfam" id="PF21082">
    <property type="entry name" value="MS_channel_3rd"/>
    <property type="match status" value="1"/>
</dbReference>
<comment type="similarity">
    <text evidence="2">Belongs to the MscS (TC 1.A.23) family.</text>
</comment>
<feature type="transmembrane region" description="Helical" evidence="8">
    <location>
        <begin position="330"/>
        <end position="347"/>
    </location>
</feature>
<reference evidence="12 13" key="1">
    <citation type="journal article" date="2015" name="Int. J. Syst. Evol. Microbiol.">
        <title>Carboxylicivirga linearis sp. nov., isolated from a sea cucumber culture pond.</title>
        <authorList>
            <person name="Wang F.Q."/>
            <person name="Zhou Y.X."/>
            <person name="Lin X.Z."/>
            <person name="Chen G.J."/>
            <person name="Du Z.J."/>
        </authorList>
    </citation>
    <scope>NUCLEOTIDE SEQUENCE [LARGE SCALE GENOMIC DNA]</scope>
    <source>
        <strain evidence="12 13">FB218</strain>
    </source>
</reference>
<feature type="transmembrane region" description="Helical" evidence="8">
    <location>
        <begin position="538"/>
        <end position="558"/>
    </location>
</feature>
<evidence type="ECO:0000256" key="2">
    <source>
        <dbReference type="ARBA" id="ARBA00008017"/>
    </source>
</evidence>
<name>A0ABS5JZC5_9BACT</name>
<keyword evidence="6 8" id="KW-0472">Membrane</keyword>
<evidence type="ECO:0000256" key="5">
    <source>
        <dbReference type="ARBA" id="ARBA00022989"/>
    </source>
</evidence>